<feature type="region of interest" description="Disordered" evidence="10">
    <location>
        <begin position="404"/>
        <end position="431"/>
    </location>
</feature>
<dbReference type="InterPro" id="IPR019775">
    <property type="entry name" value="WD40_repeat_CS"/>
</dbReference>
<dbReference type="InterPro" id="IPR045145">
    <property type="entry name" value="PTHR15271"/>
</dbReference>
<dbReference type="InterPro" id="IPR015943">
    <property type="entry name" value="WD40/YVTN_repeat-like_dom_sf"/>
</dbReference>
<name>A0AA88L856_ARTSF</name>
<dbReference type="PROSITE" id="PS00678">
    <property type="entry name" value="WD_REPEATS_1"/>
    <property type="match status" value="1"/>
</dbReference>
<comment type="caution">
    <text evidence="12">The sequence shown here is derived from an EMBL/GenBank/DDBJ whole genome shotgun (WGS) entry which is preliminary data.</text>
</comment>
<evidence type="ECO:0000256" key="4">
    <source>
        <dbReference type="ARBA" id="ARBA00022737"/>
    </source>
</evidence>
<evidence type="ECO:0000256" key="6">
    <source>
        <dbReference type="ARBA" id="ARBA00022853"/>
    </source>
</evidence>
<evidence type="ECO:0000256" key="7">
    <source>
        <dbReference type="ARBA" id="ARBA00023204"/>
    </source>
</evidence>
<keyword evidence="3 9" id="KW-0853">WD repeat</keyword>
<evidence type="ECO:0000256" key="8">
    <source>
        <dbReference type="ARBA" id="ARBA00023242"/>
    </source>
</evidence>
<dbReference type="GO" id="GO:0006281">
    <property type="term" value="P:DNA repair"/>
    <property type="evidence" value="ECO:0007669"/>
    <property type="project" value="UniProtKB-KW"/>
</dbReference>
<evidence type="ECO:0000313" key="12">
    <source>
        <dbReference type="EMBL" id="KAK2716036.1"/>
    </source>
</evidence>
<dbReference type="AlphaFoldDB" id="A0AA88L856"/>
<keyword evidence="6" id="KW-0156">Chromatin regulator</keyword>
<dbReference type="PROSITE" id="PS50294">
    <property type="entry name" value="WD_REPEATS_REGION"/>
    <property type="match status" value="3"/>
</dbReference>
<dbReference type="PANTHER" id="PTHR15271:SF4">
    <property type="entry name" value="CHROMATIN ASSEMBLY FACTOR 1 SUBUNIT B"/>
    <property type="match status" value="1"/>
</dbReference>
<proteinExistence type="inferred from homology"/>
<comment type="similarity">
    <text evidence="2">Belongs to the WD repeat HIR1 family.</text>
</comment>
<evidence type="ECO:0000256" key="9">
    <source>
        <dbReference type="PROSITE-ProRule" id="PRU00221"/>
    </source>
</evidence>
<dbReference type="Gene3D" id="2.130.10.10">
    <property type="entry name" value="YVTN repeat-like/Quinoprotein amine dehydrogenase"/>
    <property type="match status" value="1"/>
</dbReference>
<dbReference type="GO" id="GO:0006335">
    <property type="term" value="P:DNA replication-dependent chromatin assembly"/>
    <property type="evidence" value="ECO:0007669"/>
    <property type="project" value="InterPro"/>
</dbReference>
<dbReference type="SUPFAM" id="SSF50978">
    <property type="entry name" value="WD40 repeat-like"/>
    <property type="match status" value="1"/>
</dbReference>
<sequence>MKCQIPEISWHNREPVLSVDIQHNSEDGVVRLATAGSDTHVVIWKLSIDENGIIKVDFLADLTRHQKSVNVVRFSPSGEFLASGDDEAALLIWSKKMEKDAPDLFQKDDDVQNIENWQILKILRGHVEDIFDLSWSPDSAFLASGSVDNSAIIWDVQKGSKTSILSEHKGFVQGVAWDPKGQYLGTLSSDRNLRIYNLQTKKVVSRVTKASLPLPTSKDETQSDVQVRLFYDDTLQSFCRRLCFTPDGELLIAPAGLLELPYDKKEGEDEKSVKPKRINATYVFSRQHLSRPALYLPCKESYTVAVRCCPVFFQLRKKDITKSVIGLPYRIVYAVATSTSVLLYDTEQLSPFAKVGNIHYTRLSDLTWSGDGRILIASSTDGYCSVITFSDDEIGTPYREESQETLESGVGTTQESQSDFTQSTPHSAQTPISDIEPILSTQESAVVDLSDSPVPLMQSSQGCTTPSSKVGRRVQLVTLSSPKSKKKLINE</sequence>
<feature type="domain" description="CAF1B/HIR1 beta-propeller" evidence="11">
    <location>
        <begin position="1"/>
        <end position="394"/>
    </location>
</feature>
<evidence type="ECO:0000313" key="13">
    <source>
        <dbReference type="Proteomes" id="UP001187531"/>
    </source>
</evidence>
<dbReference type="Proteomes" id="UP001187531">
    <property type="component" value="Unassembled WGS sequence"/>
</dbReference>
<keyword evidence="8" id="KW-0539">Nucleus</keyword>
<dbReference type="GO" id="GO:0005634">
    <property type="term" value="C:nucleus"/>
    <property type="evidence" value="ECO:0007669"/>
    <property type="project" value="UniProtKB-SubCell"/>
</dbReference>
<feature type="repeat" description="WD" evidence="9">
    <location>
        <begin position="62"/>
        <end position="94"/>
    </location>
</feature>
<keyword evidence="7" id="KW-0234">DNA repair</keyword>
<evidence type="ECO:0000256" key="10">
    <source>
        <dbReference type="SAM" id="MobiDB-lite"/>
    </source>
</evidence>
<evidence type="ECO:0000256" key="5">
    <source>
        <dbReference type="ARBA" id="ARBA00022763"/>
    </source>
</evidence>
<dbReference type="GO" id="GO:0033186">
    <property type="term" value="C:CAF-1 complex"/>
    <property type="evidence" value="ECO:0007669"/>
    <property type="project" value="TreeGrafter"/>
</dbReference>
<dbReference type="SMART" id="SM00320">
    <property type="entry name" value="WD40"/>
    <property type="match status" value="5"/>
</dbReference>
<dbReference type="InterPro" id="IPR001680">
    <property type="entry name" value="WD40_rpt"/>
</dbReference>
<feature type="repeat" description="WD" evidence="9">
    <location>
        <begin position="165"/>
        <end position="206"/>
    </location>
</feature>
<accession>A0AA88L856</accession>
<keyword evidence="4" id="KW-0677">Repeat</keyword>
<dbReference type="InterPro" id="IPR036322">
    <property type="entry name" value="WD40_repeat_dom_sf"/>
</dbReference>
<dbReference type="GO" id="GO:0006334">
    <property type="term" value="P:nucleosome assembly"/>
    <property type="evidence" value="ECO:0007669"/>
    <property type="project" value="TreeGrafter"/>
</dbReference>
<dbReference type="InterPro" id="IPR055410">
    <property type="entry name" value="Beta-prop_CAF1B_HIR1"/>
</dbReference>
<evidence type="ECO:0000256" key="3">
    <source>
        <dbReference type="ARBA" id="ARBA00022574"/>
    </source>
</evidence>
<dbReference type="EMBL" id="JAVRJZ010000012">
    <property type="protein sequence ID" value="KAK2716036.1"/>
    <property type="molecule type" value="Genomic_DNA"/>
</dbReference>
<evidence type="ECO:0000259" key="11">
    <source>
        <dbReference type="Pfam" id="PF24105"/>
    </source>
</evidence>
<dbReference type="Pfam" id="PF24105">
    <property type="entry name" value="Beta-prop_CAF1B_HIR1"/>
    <property type="match status" value="1"/>
</dbReference>
<protein>
    <recommendedName>
        <fullName evidence="11">CAF1B/HIR1 beta-propeller domain-containing protein</fullName>
    </recommendedName>
</protein>
<feature type="compositionally biased region" description="Polar residues" evidence="10">
    <location>
        <begin position="410"/>
        <end position="431"/>
    </location>
</feature>
<keyword evidence="5" id="KW-0227">DNA damage</keyword>
<reference evidence="12" key="1">
    <citation type="submission" date="2023-07" db="EMBL/GenBank/DDBJ databases">
        <title>Chromosome-level genome assembly of Artemia franciscana.</title>
        <authorList>
            <person name="Jo E."/>
        </authorList>
    </citation>
    <scope>NUCLEOTIDE SEQUENCE</scope>
    <source>
        <tissue evidence="12">Whole body</tissue>
    </source>
</reference>
<dbReference type="PROSITE" id="PS50082">
    <property type="entry name" value="WD_REPEATS_2"/>
    <property type="match status" value="3"/>
</dbReference>
<organism evidence="12 13">
    <name type="scientific">Artemia franciscana</name>
    <name type="common">Brine shrimp</name>
    <name type="synonym">Artemia sanfranciscana</name>
    <dbReference type="NCBI Taxonomy" id="6661"/>
    <lineage>
        <taxon>Eukaryota</taxon>
        <taxon>Metazoa</taxon>
        <taxon>Ecdysozoa</taxon>
        <taxon>Arthropoda</taxon>
        <taxon>Crustacea</taxon>
        <taxon>Branchiopoda</taxon>
        <taxon>Anostraca</taxon>
        <taxon>Artemiidae</taxon>
        <taxon>Artemia</taxon>
    </lineage>
</organism>
<dbReference type="PANTHER" id="PTHR15271">
    <property type="entry name" value="CHROMATIN ASSEMBLY FACTOR 1 SUBUNIT B"/>
    <property type="match status" value="1"/>
</dbReference>
<gene>
    <name evidence="12" type="ORF">QYM36_010568</name>
</gene>
<evidence type="ECO:0000256" key="2">
    <source>
        <dbReference type="ARBA" id="ARBA00007306"/>
    </source>
</evidence>
<comment type="subcellular location">
    <subcellularLocation>
        <location evidence="1">Nucleus</location>
    </subcellularLocation>
</comment>
<keyword evidence="13" id="KW-1185">Reference proteome</keyword>
<feature type="repeat" description="WD" evidence="9">
    <location>
        <begin position="123"/>
        <end position="164"/>
    </location>
</feature>
<evidence type="ECO:0000256" key="1">
    <source>
        <dbReference type="ARBA" id="ARBA00004123"/>
    </source>
</evidence>